<sequence>MASSLVNVASYNLRGVRQPPNEQGTNDYQSVQNQAKGKLSGFYTSRPSIYGEQILAKTQSIEVPIKDVKYKDTMFQGTAQHLLASSPSLIINKEYEKPRYGDASIQFKHPTYLPNHPNKKTEITLEHQEMQRVPLSTRRRGILMQDNVDLKQEFLKSVDFETTKGFKTLNLETDRYKDELDHLHSSIDSLFYNIQYQESLLIQQNYNSFIVLSSGKKLQDKIPNYITRVLLSLGE</sequence>
<proteinExistence type="predicted"/>
<accession>A0A078B7G7</accession>
<evidence type="ECO:0000313" key="1">
    <source>
        <dbReference type="EMBL" id="CDW89247.1"/>
    </source>
</evidence>
<reference evidence="1 2" key="1">
    <citation type="submission" date="2014-06" db="EMBL/GenBank/DDBJ databases">
        <authorList>
            <person name="Swart Estienne"/>
        </authorList>
    </citation>
    <scope>NUCLEOTIDE SEQUENCE [LARGE SCALE GENOMIC DNA]</scope>
    <source>
        <strain evidence="1 2">130c</strain>
    </source>
</reference>
<name>A0A078B7G7_STYLE</name>
<organism evidence="1 2">
    <name type="scientific">Stylonychia lemnae</name>
    <name type="common">Ciliate</name>
    <dbReference type="NCBI Taxonomy" id="5949"/>
    <lineage>
        <taxon>Eukaryota</taxon>
        <taxon>Sar</taxon>
        <taxon>Alveolata</taxon>
        <taxon>Ciliophora</taxon>
        <taxon>Intramacronucleata</taxon>
        <taxon>Spirotrichea</taxon>
        <taxon>Stichotrichia</taxon>
        <taxon>Sporadotrichida</taxon>
        <taxon>Oxytrichidae</taxon>
        <taxon>Stylonychinae</taxon>
        <taxon>Stylonychia</taxon>
    </lineage>
</organism>
<gene>
    <name evidence="1" type="primary">Contig8509.g9079</name>
    <name evidence="1" type="ORF">STYLEM_18379</name>
</gene>
<keyword evidence="2" id="KW-1185">Reference proteome</keyword>
<dbReference type="EMBL" id="CCKQ01017368">
    <property type="protein sequence ID" value="CDW89247.1"/>
    <property type="molecule type" value="Genomic_DNA"/>
</dbReference>
<protein>
    <submittedName>
        <fullName evidence="1">Uncharacterized protein</fullName>
    </submittedName>
</protein>
<dbReference type="Proteomes" id="UP000039865">
    <property type="component" value="Unassembled WGS sequence"/>
</dbReference>
<evidence type="ECO:0000313" key="2">
    <source>
        <dbReference type="Proteomes" id="UP000039865"/>
    </source>
</evidence>
<dbReference type="AlphaFoldDB" id="A0A078B7G7"/>
<dbReference type="InParanoid" id="A0A078B7G7"/>